<evidence type="ECO:0000256" key="1">
    <source>
        <dbReference type="ARBA" id="ARBA00004141"/>
    </source>
</evidence>
<evidence type="ECO:0000313" key="15">
    <source>
        <dbReference type="EMBL" id="KAF5839725.1"/>
    </source>
</evidence>
<accession>A0ABQ7GYQ1</accession>
<evidence type="ECO:0000256" key="8">
    <source>
        <dbReference type="ARBA" id="ARBA00023098"/>
    </source>
</evidence>
<evidence type="ECO:0000256" key="7">
    <source>
        <dbReference type="ARBA" id="ARBA00022989"/>
    </source>
</evidence>
<keyword evidence="8" id="KW-0443">Lipid metabolism</keyword>
<keyword evidence="12" id="KW-0012">Acyltransferase</keyword>
<feature type="region of interest" description="Disordered" evidence="13">
    <location>
        <begin position="1"/>
        <end position="27"/>
    </location>
</feature>
<gene>
    <name evidence="15" type="ORF">DUNSADRAFT_18725</name>
</gene>
<feature type="transmembrane region" description="Helical" evidence="14">
    <location>
        <begin position="115"/>
        <end position="132"/>
    </location>
</feature>
<evidence type="ECO:0000313" key="16">
    <source>
        <dbReference type="Proteomes" id="UP000815325"/>
    </source>
</evidence>
<evidence type="ECO:0000256" key="2">
    <source>
        <dbReference type="ARBA" id="ARBA00006675"/>
    </source>
</evidence>
<reference evidence="15" key="1">
    <citation type="submission" date="2017-08" db="EMBL/GenBank/DDBJ databases">
        <authorList>
            <person name="Polle J.E."/>
            <person name="Barry K."/>
            <person name="Cushman J."/>
            <person name="Schmutz J."/>
            <person name="Tran D."/>
            <person name="Hathwaick L.T."/>
            <person name="Yim W.C."/>
            <person name="Jenkins J."/>
            <person name="Mckie-Krisberg Z.M."/>
            <person name="Prochnik S."/>
            <person name="Lindquist E."/>
            <person name="Dockter R.B."/>
            <person name="Adam C."/>
            <person name="Molina H."/>
            <person name="Bunkerborg J."/>
            <person name="Jin E."/>
            <person name="Buchheim M."/>
            <person name="Magnuson J."/>
        </authorList>
    </citation>
    <scope>NUCLEOTIDE SEQUENCE</scope>
    <source>
        <strain evidence="15">CCAP 19/18</strain>
    </source>
</reference>
<evidence type="ECO:0000256" key="13">
    <source>
        <dbReference type="SAM" id="MobiDB-lite"/>
    </source>
</evidence>
<evidence type="ECO:0000256" key="11">
    <source>
        <dbReference type="ARBA" id="ARBA00023264"/>
    </source>
</evidence>
<feature type="transmembrane region" description="Helical" evidence="14">
    <location>
        <begin position="138"/>
        <end position="157"/>
    </location>
</feature>
<name>A0ABQ7GYQ1_DUNSA</name>
<dbReference type="InterPro" id="IPR021261">
    <property type="entry name" value="GPCAT"/>
</dbReference>
<comment type="caution">
    <text evidence="15">The sequence shown here is derived from an EMBL/GenBank/DDBJ whole genome shotgun (WGS) entry which is preliminary data.</text>
</comment>
<evidence type="ECO:0000256" key="14">
    <source>
        <dbReference type="SAM" id="Phobius"/>
    </source>
</evidence>
<keyword evidence="9 14" id="KW-0472">Membrane</keyword>
<dbReference type="PANTHER" id="PTHR31201">
    <property type="entry name" value="OS01G0585100 PROTEIN"/>
    <property type="match status" value="1"/>
</dbReference>
<feature type="transmembrane region" description="Helical" evidence="14">
    <location>
        <begin position="189"/>
        <end position="209"/>
    </location>
</feature>
<keyword evidence="11" id="KW-1208">Phospholipid metabolism</keyword>
<dbReference type="Proteomes" id="UP000815325">
    <property type="component" value="Unassembled WGS sequence"/>
</dbReference>
<protein>
    <recommendedName>
        <fullName evidence="3">Glycerophosphocholine acyltransferase 1</fullName>
    </recommendedName>
</protein>
<keyword evidence="4" id="KW-0444">Lipid biosynthesis</keyword>
<organism evidence="15 16">
    <name type="scientific">Dunaliella salina</name>
    <name type="common">Green alga</name>
    <name type="synonym">Protococcus salinus</name>
    <dbReference type="NCBI Taxonomy" id="3046"/>
    <lineage>
        <taxon>Eukaryota</taxon>
        <taxon>Viridiplantae</taxon>
        <taxon>Chlorophyta</taxon>
        <taxon>core chlorophytes</taxon>
        <taxon>Chlorophyceae</taxon>
        <taxon>CS clade</taxon>
        <taxon>Chlamydomonadales</taxon>
        <taxon>Dunaliellaceae</taxon>
        <taxon>Dunaliella</taxon>
    </lineage>
</organism>
<keyword evidence="6 14" id="KW-0812">Transmembrane</keyword>
<comment type="similarity">
    <text evidence="2">Belongs to the GPC1 family.</text>
</comment>
<comment type="subcellular location">
    <subcellularLocation>
        <location evidence="1">Membrane</location>
        <topology evidence="1">Multi-pass membrane protein</topology>
    </subcellularLocation>
</comment>
<keyword evidence="16" id="KW-1185">Reference proteome</keyword>
<feature type="transmembrane region" description="Helical" evidence="14">
    <location>
        <begin position="164"/>
        <end position="183"/>
    </location>
</feature>
<keyword evidence="10" id="KW-0594">Phospholipid biosynthesis</keyword>
<evidence type="ECO:0000256" key="6">
    <source>
        <dbReference type="ARBA" id="ARBA00022692"/>
    </source>
</evidence>
<proteinExistence type="inferred from homology"/>
<dbReference type="EMBL" id="MU069534">
    <property type="protein sequence ID" value="KAF5839725.1"/>
    <property type="molecule type" value="Genomic_DNA"/>
</dbReference>
<evidence type="ECO:0000256" key="9">
    <source>
        <dbReference type="ARBA" id="ARBA00023136"/>
    </source>
</evidence>
<keyword evidence="5" id="KW-0808">Transferase</keyword>
<feature type="compositionally biased region" description="Polar residues" evidence="13">
    <location>
        <begin position="1"/>
        <end position="19"/>
    </location>
</feature>
<dbReference type="PANTHER" id="PTHR31201:SF1">
    <property type="entry name" value="GLYCEROPHOSPHOCHOLINE ACYLTRANSFERASE 1"/>
    <property type="match status" value="1"/>
</dbReference>
<evidence type="ECO:0000256" key="3">
    <source>
        <dbReference type="ARBA" id="ARBA00019082"/>
    </source>
</evidence>
<dbReference type="Pfam" id="PF10998">
    <property type="entry name" value="DUF2838"/>
    <property type="match status" value="1"/>
</dbReference>
<keyword evidence="7 14" id="KW-1133">Transmembrane helix</keyword>
<evidence type="ECO:0000256" key="5">
    <source>
        <dbReference type="ARBA" id="ARBA00022679"/>
    </source>
</evidence>
<sequence length="228" mass="26071">MQEDTNSQQVPHQQAQNGVSEDFVRATSSTESLESFVDVLDFGLSGPTDESCAPIEEGQEDDVFTTCPYEQLDIGKVDLLPRERAKELYQMKRDQVAKAILRRMGPKQLLLKDKITFVLGSTCLWVCAFWLGSSPQSFYKLYTGLGVVLFIFRYLVYRARKWHYYLLDLCYYGNILLLLHLWVYPQSYLLSRTTFALNSGPLAFTILAFRNSLVYHDMVSGTRACGDL</sequence>
<evidence type="ECO:0000256" key="4">
    <source>
        <dbReference type="ARBA" id="ARBA00022516"/>
    </source>
</evidence>
<evidence type="ECO:0000256" key="12">
    <source>
        <dbReference type="ARBA" id="ARBA00023315"/>
    </source>
</evidence>
<evidence type="ECO:0000256" key="10">
    <source>
        <dbReference type="ARBA" id="ARBA00023209"/>
    </source>
</evidence>